<dbReference type="Gene3D" id="2.30.110.10">
    <property type="entry name" value="Electron Transport, Fmn-binding Protein, Chain A"/>
    <property type="match status" value="1"/>
</dbReference>
<evidence type="ECO:0000313" key="4">
    <source>
        <dbReference type="EMBL" id="WSD07973.1"/>
    </source>
</evidence>
<evidence type="ECO:0000256" key="2">
    <source>
        <dbReference type="ARBA" id="ARBA00023002"/>
    </source>
</evidence>
<dbReference type="SMART" id="SM00903">
    <property type="entry name" value="Flavin_Reduct"/>
    <property type="match status" value="1"/>
</dbReference>
<feature type="domain" description="Flavin reductase like" evidence="3">
    <location>
        <begin position="28"/>
        <end position="172"/>
    </location>
</feature>
<dbReference type="RefSeq" id="WP_326753954.1">
    <property type="nucleotide sequence ID" value="NZ_CP109134.1"/>
</dbReference>
<dbReference type="Pfam" id="PF01613">
    <property type="entry name" value="Flavin_Reduct"/>
    <property type="match status" value="1"/>
</dbReference>
<dbReference type="Proteomes" id="UP001335325">
    <property type="component" value="Chromosome"/>
</dbReference>
<proteinExistence type="inferred from homology"/>
<organism evidence="4 5">
    <name type="scientific">Streptomyces hirsutus</name>
    <dbReference type="NCBI Taxonomy" id="35620"/>
    <lineage>
        <taxon>Bacteria</taxon>
        <taxon>Bacillati</taxon>
        <taxon>Actinomycetota</taxon>
        <taxon>Actinomycetes</taxon>
        <taxon>Kitasatosporales</taxon>
        <taxon>Streptomycetaceae</taxon>
        <taxon>Streptomyces</taxon>
    </lineage>
</organism>
<protein>
    <submittedName>
        <fullName evidence="4">Flavin reductase family protein</fullName>
    </submittedName>
</protein>
<dbReference type="EMBL" id="CP109134">
    <property type="protein sequence ID" value="WSD07973.1"/>
    <property type="molecule type" value="Genomic_DNA"/>
</dbReference>
<keyword evidence="5" id="KW-1185">Reference proteome</keyword>
<evidence type="ECO:0000259" key="3">
    <source>
        <dbReference type="SMART" id="SM00903"/>
    </source>
</evidence>
<keyword evidence="2" id="KW-0560">Oxidoreductase</keyword>
<evidence type="ECO:0000256" key="1">
    <source>
        <dbReference type="ARBA" id="ARBA00008898"/>
    </source>
</evidence>
<gene>
    <name evidence="4" type="ORF">OIE73_21030</name>
</gene>
<reference evidence="4 5" key="1">
    <citation type="submission" date="2022-10" db="EMBL/GenBank/DDBJ databases">
        <title>The complete genomes of actinobacterial strains from the NBC collection.</title>
        <authorList>
            <person name="Joergensen T.S."/>
            <person name="Alvarez Arevalo M."/>
            <person name="Sterndorff E.B."/>
            <person name="Faurdal D."/>
            <person name="Vuksanovic O."/>
            <person name="Mourched A.-S."/>
            <person name="Charusanti P."/>
            <person name="Shaw S."/>
            <person name="Blin K."/>
            <person name="Weber T."/>
        </authorList>
    </citation>
    <scope>NUCLEOTIDE SEQUENCE [LARGE SCALE GENOMIC DNA]</scope>
    <source>
        <strain evidence="4 5">NBC 01753</strain>
    </source>
</reference>
<dbReference type="InterPro" id="IPR050268">
    <property type="entry name" value="NADH-dep_flavin_reductase"/>
</dbReference>
<name>A0ABZ1GT89_9ACTN</name>
<dbReference type="InterPro" id="IPR012349">
    <property type="entry name" value="Split_barrel_FMN-bd"/>
</dbReference>
<accession>A0ABZ1GT89</accession>
<comment type="similarity">
    <text evidence="1">Belongs to the non-flavoprotein flavin reductase family.</text>
</comment>
<evidence type="ECO:0000313" key="5">
    <source>
        <dbReference type="Proteomes" id="UP001335325"/>
    </source>
</evidence>
<dbReference type="SUPFAM" id="SSF50475">
    <property type="entry name" value="FMN-binding split barrel"/>
    <property type="match status" value="1"/>
</dbReference>
<sequence>MTVVEQEAGSVSKVREIVGDPRAVRDAFAQFPSGVAVLAADIDGEKHALVASSFMVGVSLEPCLVAVAVQKASVTWEQISKAGRLGVSIFGKGQGGLTRQLAHKDRAARFEQVAIEVSDGGAVFIDNAALWLDCSISAVSEAGDHWMVLLEAHRLGAGENEPLVWHGSTFRELASPPAVDAA</sequence>
<dbReference type="GeneID" id="91545107"/>
<dbReference type="PANTHER" id="PTHR30466:SF11">
    <property type="entry name" value="FLAVIN-DEPENDENT MONOOXYGENASE, REDUCTASE SUBUNIT HSAB"/>
    <property type="match status" value="1"/>
</dbReference>
<dbReference type="PANTHER" id="PTHR30466">
    <property type="entry name" value="FLAVIN REDUCTASE"/>
    <property type="match status" value="1"/>
</dbReference>
<dbReference type="InterPro" id="IPR002563">
    <property type="entry name" value="Flavin_Rdtase-like_dom"/>
</dbReference>